<dbReference type="GeneID" id="86852218"/>
<sequence length="130" mass="14023">MKQPRNAGSGDPEQLLNGLTSVRRYLGKQGRVYLWASCLGCNAMFCTIGAGARQFIIFNILCLLAFGAKTFEIIPLETGNGSALPYNRSPAAKDWRPVLTFSAQLLVACYAMTVLVDNLASSPVLLGSIH</sequence>
<evidence type="ECO:0000313" key="3">
    <source>
        <dbReference type="Proteomes" id="UP000026941"/>
    </source>
</evidence>
<dbReference type="Proteomes" id="UP000026941">
    <property type="component" value="Unassembled WGS sequence"/>
</dbReference>
<keyword evidence="1" id="KW-0812">Transmembrane</keyword>
<feature type="transmembrane region" description="Helical" evidence="1">
    <location>
        <begin position="32"/>
        <end position="50"/>
    </location>
</feature>
<reference evidence="2 3" key="1">
    <citation type="submission" date="2014-05" db="EMBL/GenBank/DDBJ databases">
        <title>Whole genome shotgun sequence of Rhizobium rhizogenes NBRC 13257.</title>
        <authorList>
            <person name="Katano-Makiyama Y."/>
            <person name="Hosoyama A."/>
            <person name="Hashimoto M."/>
            <person name="Hosoyama Y."/>
            <person name="Noguchi M."/>
            <person name="Tsuchikane K."/>
            <person name="Kimura A."/>
            <person name="Ohji S."/>
            <person name="Ichikawa N."/>
            <person name="Yamazoe A."/>
            <person name="Fujita N."/>
        </authorList>
    </citation>
    <scope>NUCLEOTIDE SEQUENCE [LARGE SCALE GENOMIC DNA]</scope>
    <source>
        <strain evidence="2 3">NBRC 13257</strain>
    </source>
</reference>
<evidence type="ECO:0000313" key="2">
    <source>
        <dbReference type="EMBL" id="GAJ93328.1"/>
    </source>
</evidence>
<gene>
    <name evidence="2" type="ORF">RRH01S_05_04030</name>
</gene>
<comment type="caution">
    <text evidence="2">The sequence shown here is derived from an EMBL/GenBank/DDBJ whole genome shotgun (WGS) entry which is preliminary data.</text>
</comment>
<keyword evidence="1" id="KW-0472">Membrane</keyword>
<dbReference type="AlphaFoldDB" id="A0AA87U8F9"/>
<organism evidence="2 3">
    <name type="scientific">Rhizobium rhizogenes NBRC 13257</name>
    <dbReference type="NCBI Taxonomy" id="1220581"/>
    <lineage>
        <taxon>Bacteria</taxon>
        <taxon>Pseudomonadati</taxon>
        <taxon>Pseudomonadota</taxon>
        <taxon>Alphaproteobacteria</taxon>
        <taxon>Hyphomicrobiales</taxon>
        <taxon>Rhizobiaceae</taxon>
        <taxon>Rhizobium/Agrobacterium group</taxon>
        <taxon>Rhizobium</taxon>
    </lineage>
</organism>
<evidence type="ECO:0000256" key="1">
    <source>
        <dbReference type="SAM" id="Phobius"/>
    </source>
</evidence>
<proteinExistence type="predicted"/>
<protein>
    <submittedName>
        <fullName evidence="2">Uncharacterized protein</fullName>
    </submittedName>
</protein>
<keyword evidence="1" id="KW-1133">Transmembrane helix</keyword>
<name>A0AA87U8F9_RHIRH</name>
<accession>A0AA87U8F9</accession>
<dbReference type="RefSeq" id="WP_034516214.1">
    <property type="nucleotide sequence ID" value="NZ_BAYX01000005.1"/>
</dbReference>
<dbReference type="EMBL" id="BAYX01000005">
    <property type="protein sequence ID" value="GAJ93328.1"/>
    <property type="molecule type" value="Genomic_DNA"/>
</dbReference>